<proteinExistence type="predicted"/>
<reference evidence="2" key="2">
    <citation type="journal article" date="2020" name="Nat. Commun.">
        <title>Large-scale genome sequencing of mycorrhizal fungi provides insights into the early evolution of symbiotic traits.</title>
        <authorList>
            <person name="Miyauchi S."/>
            <person name="Kiss E."/>
            <person name="Kuo A."/>
            <person name="Drula E."/>
            <person name="Kohler A."/>
            <person name="Sanchez-Garcia M."/>
            <person name="Morin E."/>
            <person name="Andreopoulos B."/>
            <person name="Barry K.W."/>
            <person name="Bonito G."/>
            <person name="Buee M."/>
            <person name="Carver A."/>
            <person name="Chen C."/>
            <person name="Cichocki N."/>
            <person name="Clum A."/>
            <person name="Culley D."/>
            <person name="Crous P.W."/>
            <person name="Fauchery L."/>
            <person name="Girlanda M."/>
            <person name="Hayes R.D."/>
            <person name="Keri Z."/>
            <person name="LaButti K."/>
            <person name="Lipzen A."/>
            <person name="Lombard V."/>
            <person name="Magnuson J."/>
            <person name="Maillard F."/>
            <person name="Murat C."/>
            <person name="Nolan M."/>
            <person name="Ohm R.A."/>
            <person name="Pangilinan J."/>
            <person name="Pereira M.F."/>
            <person name="Perotto S."/>
            <person name="Peter M."/>
            <person name="Pfister S."/>
            <person name="Riley R."/>
            <person name="Sitrit Y."/>
            <person name="Stielow J.B."/>
            <person name="Szollosi G."/>
            <person name="Zifcakova L."/>
            <person name="Stursova M."/>
            <person name="Spatafora J.W."/>
            <person name="Tedersoo L."/>
            <person name="Vaario L.M."/>
            <person name="Yamada A."/>
            <person name="Yan M."/>
            <person name="Wang P."/>
            <person name="Xu J."/>
            <person name="Bruns T."/>
            <person name="Baldrian P."/>
            <person name="Vilgalys R."/>
            <person name="Dunand C."/>
            <person name="Henrissat B."/>
            <person name="Grigoriev I.V."/>
            <person name="Hibbett D."/>
            <person name="Nagy L.G."/>
            <person name="Martin F.M."/>
        </authorList>
    </citation>
    <scope>NUCLEOTIDE SEQUENCE</scope>
    <source>
        <strain evidence="2">Prilba</strain>
    </source>
</reference>
<gene>
    <name evidence="2" type="ORF">DFH94DRAFT_697160</name>
</gene>
<organism evidence="2 3">
    <name type="scientific">Russula ochroleuca</name>
    <dbReference type="NCBI Taxonomy" id="152965"/>
    <lineage>
        <taxon>Eukaryota</taxon>
        <taxon>Fungi</taxon>
        <taxon>Dikarya</taxon>
        <taxon>Basidiomycota</taxon>
        <taxon>Agaricomycotina</taxon>
        <taxon>Agaricomycetes</taxon>
        <taxon>Russulales</taxon>
        <taxon>Russulaceae</taxon>
        <taxon>Russula</taxon>
    </lineage>
</organism>
<protein>
    <submittedName>
        <fullName evidence="2">Acyl-CoA N-acyltransferase</fullName>
    </submittedName>
</protein>
<dbReference type="Gene3D" id="3.40.630.30">
    <property type="match status" value="1"/>
</dbReference>
<dbReference type="GO" id="GO:1990189">
    <property type="term" value="F:protein N-terminal-serine acetyltransferase activity"/>
    <property type="evidence" value="ECO:0007669"/>
    <property type="project" value="TreeGrafter"/>
</dbReference>
<dbReference type="InterPro" id="IPR016181">
    <property type="entry name" value="Acyl_CoA_acyltransferase"/>
</dbReference>
<dbReference type="Pfam" id="PF13302">
    <property type="entry name" value="Acetyltransf_3"/>
    <property type="match status" value="1"/>
</dbReference>
<dbReference type="OrthoDB" id="41238at2759"/>
<dbReference type="PROSITE" id="PS51186">
    <property type="entry name" value="GNAT"/>
    <property type="match status" value="1"/>
</dbReference>
<dbReference type="InterPro" id="IPR051908">
    <property type="entry name" value="Ribosomal_N-acetyltransferase"/>
</dbReference>
<dbReference type="InterPro" id="IPR000182">
    <property type="entry name" value="GNAT_dom"/>
</dbReference>
<comment type="caution">
    <text evidence="2">The sequence shown here is derived from an EMBL/GenBank/DDBJ whole genome shotgun (WGS) entry which is preliminary data.</text>
</comment>
<dbReference type="PANTHER" id="PTHR43441:SF5">
    <property type="entry name" value="FAMILY ACETYLTRANSFERASE, PUTATIVE-RELATED"/>
    <property type="match status" value="1"/>
</dbReference>
<dbReference type="GO" id="GO:0008999">
    <property type="term" value="F:protein-N-terminal-alanine acetyltransferase activity"/>
    <property type="evidence" value="ECO:0007669"/>
    <property type="project" value="TreeGrafter"/>
</dbReference>
<evidence type="ECO:0000313" key="3">
    <source>
        <dbReference type="Proteomes" id="UP000759537"/>
    </source>
</evidence>
<dbReference type="PANTHER" id="PTHR43441">
    <property type="entry name" value="RIBOSOMAL-PROTEIN-SERINE ACETYLTRANSFERASE"/>
    <property type="match status" value="1"/>
</dbReference>
<dbReference type="Proteomes" id="UP000759537">
    <property type="component" value="Unassembled WGS sequence"/>
</dbReference>
<dbReference type="SUPFAM" id="SSF55729">
    <property type="entry name" value="Acyl-CoA N-acyltransferases (Nat)"/>
    <property type="match status" value="1"/>
</dbReference>
<feature type="domain" description="N-acetyltransferase" evidence="1">
    <location>
        <begin position="42"/>
        <end position="222"/>
    </location>
</feature>
<evidence type="ECO:0000313" key="2">
    <source>
        <dbReference type="EMBL" id="KAF8469836.1"/>
    </source>
</evidence>
<keyword evidence="3" id="KW-1185">Reference proteome</keyword>
<name>A0A9P5MQL8_9AGAM</name>
<sequence length="428" mass="48171">MSFTNSYKADDTPLPSGYYGPDPYDINWMMPLHEATLESDRVKLTPFIPSLYARGYADKVKAHPDLHRWFPFDLSTLDAILTQVETFMRRYPMGILFAIIDKARSDAFAGVIGLINSSPVNLTTEMAWVVVFPEFRRSYVTSNAIGLLLNYCLELPSSTTPGRRRGLGFRRVQWTAHSDNKPSLAAAKRMGFKEEGELRWSWVLPEGAEGNGIPIRDGDPMSPRPGRHNIVYSFCADDWESGGREHVQRLMDRWRPQTSPRPYPSHRAGDMSSQIMERSSTCNQLYGFLQESPQIFEDVQLPLDVSIYLGDFRGHGLPVSSQVSTLLALSLAVWSTIPEKNDGPPRSSLVIRKNNDEYVTDLALSIKEPNKDIPDRVSAVARIVLWKPSSFQAVCPPDTVKVPLNVPEDQHGTVLFEIGDPLRIFFPA</sequence>
<dbReference type="EMBL" id="WHVB01000027">
    <property type="protein sequence ID" value="KAF8469836.1"/>
    <property type="molecule type" value="Genomic_DNA"/>
</dbReference>
<evidence type="ECO:0000259" key="1">
    <source>
        <dbReference type="PROSITE" id="PS51186"/>
    </source>
</evidence>
<reference evidence="2" key="1">
    <citation type="submission" date="2019-10" db="EMBL/GenBank/DDBJ databases">
        <authorList>
            <consortium name="DOE Joint Genome Institute"/>
            <person name="Kuo A."/>
            <person name="Miyauchi S."/>
            <person name="Kiss E."/>
            <person name="Drula E."/>
            <person name="Kohler A."/>
            <person name="Sanchez-Garcia M."/>
            <person name="Andreopoulos B."/>
            <person name="Barry K.W."/>
            <person name="Bonito G."/>
            <person name="Buee M."/>
            <person name="Carver A."/>
            <person name="Chen C."/>
            <person name="Cichocki N."/>
            <person name="Clum A."/>
            <person name="Culley D."/>
            <person name="Crous P.W."/>
            <person name="Fauchery L."/>
            <person name="Girlanda M."/>
            <person name="Hayes R."/>
            <person name="Keri Z."/>
            <person name="LaButti K."/>
            <person name="Lipzen A."/>
            <person name="Lombard V."/>
            <person name="Magnuson J."/>
            <person name="Maillard F."/>
            <person name="Morin E."/>
            <person name="Murat C."/>
            <person name="Nolan M."/>
            <person name="Ohm R."/>
            <person name="Pangilinan J."/>
            <person name="Pereira M."/>
            <person name="Perotto S."/>
            <person name="Peter M."/>
            <person name="Riley R."/>
            <person name="Sitrit Y."/>
            <person name="Stielow B."/>
            <person name="Szollosi G."/>
            <person name="Zifcakova L."/>
            <person name="Stursova M."/>
            <person name="Spatafora J.W."/>
            <person name="Tedersoo L."/>
            <person name="Vaario L.-M."/>
            <person name="Yamada A."/>
            <person name="Yan M."/>
            <person name="Wang P."/>
            <person name="Xu J."/>
            <person name="Bruns T."/>
            <person name="Baldrian P."/>
            <person name="Vilgalys R."/>
            <person name="Henrissat B."/>
            <person name="Grigoriev I.V."/>
            <person name="Hibbett D."/>
            <person name="Nagy L.G."/>
            <person name="Martin F.M."/>
        </authorList>
    </citation>
    <scope>NUCLEOTIDE SEQUENCE</scope>
    <source>
        <strain evidence="2">Prilba</strain>
    </source>
</reference>
<accession>A0A9P5MQL8</accession>
<dbReference type="AlphaFoldDB" id="A0A9P5MQL8"/>